<feature type="region of interest" description="Disordered" evidence="1">
    <location>
        <begin position="220"/>
        <end position="239"/>
    </location>
</feature>
<dbReference type="EMBL" id="LVLJ01003443">
    <property type="protein sequence ID" value="OAE21390.1"/>
    <property type="molecule type" value="Genomic_DNA"/>
</dbReference>
<protein>
    <submittedName>
        <fullName evidence="2">Uncharacterized protein</fullName>
    </submittedName>
</protein>
<dbReference type="Proteomes" id="UP000077202">
    <property type="component" value="Unassembled WGS sequence"/>
</dbReference>
<feature type="compositionally biased region" description="Polar residues" evidence="1">
    <location>
        <begin position="220"/>
        <end position="230"/>
    </location>
</feature>
<evidence type="ECO:0000313" key="2">
    <source>
        <dbReference type="EMBL" id="OAE21390.1"/>
    </source>
</evidence>
<accession>A0A176VKG9</accession>
<name>A0A176VKG9_MARPO</name>
<comment type="caution">
    <text evidence="2">The sequence shown here is derived from an EMBL/GenBank/DDBJ whole genome shotgun (WGS) entry which is preliminary data.</text>
</comment>
<sequence length="239" mass="26912">MGNELSLETEDDEYEDRVRVGLGRVRIRVEVVEHMSHRNHHLRAGSRRVLMQWVEGAESPTTRSWDATRACCDAPSEDGASPSSCKLDGHDMRAERTDTQHSHPFEFELCTQIDEPVLAIGSRRFRIDLGSNSQLGSERGRGLWRRCRLLRIVMHARTHAPIEGSDCVAALGLIDRAAPGKRRILKRAQPMASDQSVNRLLTCLLLRALLPQNSMWDTSFDSSHSQFPDSTRTRPGFSG</sequence>
<reference evidence="2" key="1">
    <citation type="submission" date="2016-03" db="EMBL/GenBank/DDBJ databases">
        <title>Mechanisms controlling the formation of the plant cell surface in tip-growing cells are functionally conserved among land plants.</title>
        <authorList>
            <person name="Honkanen S."/>
            <person name="Jones V.A."/>
            <person name="Morieri G."/>
            <person name="Champion C."/>
            <person name="Hetherington A.J."/>
            <person name="Kelly S."/>
            <person name="Saint-Marcoux D."/>
            <person name="Proust H."/>
            <person name="Prescott H."/>
            <person name="Dolan L."/>
        </authorList>
    </citation>
    <scope>NUCLEOTIDE SEQUENCE [LARGE SCALE GENOMIC DNA]</scope>
    <source>
        <tissue evidence="2">Whole gametophyte</tissue>
    </source>
</reference>
<gene>
    <name evidence="2" type="ORF">AXG93_3658s1120</name>
</gene>
<keyword evidence="3" id="KW-1185">Reference proteome</keyword>
<dbReference type="AlphaFoldDB" id="A0A176VKG9"/>
<evidence type="ECO:0000313" key="3">
    <source>
        <dbReference type="Proteomes" id="UP000077202"/>
    </source>
</evidence>
<organism evidence="2 3">
    <name type="scientific">Marchantia polymorpha subsp. ruderalis</name>
    <dbReference type="NCBI Taxonomy" id="1480154"/>
    <lineage>
        <taxon>Eukaryota</taxon>
        <taxon>Viridiplantae</taxon>
        <taxon>Streptophyta</taxon>
        <taxon>Embryophyta</taxon>
        <taxon>Marchantiophyta</taxon>
        <taxon>Marchantiopsida</taxon>
        <taxon>Marchantiidae</taxon>
        <taxon>Marchantiales</taxon>
        <taxon>Marchantiaceae</taxon>
        <taxon>Marchantia</taxon>
    </lineage>
</organism>
<evidence type="ECO:0000256" key="1">
    <source>
        <dbReference type="SAM" id="MobiDB-lite"/>
    </source>
</evidence>
<proteinExistence type="predicted"/>